<keyword evidence="1" id="KW-0472">Membrane</keyword>
<organism evidence="3 4">
    <name type="scientific">Blastopirellula marina DSM 3645</name>
    <dbReference type="NCBI Taxonomy" id="314230"/>
    <lineage>
        <taxon>Bacteria</taxon>
        <taxon>Pseudomonadati</taxon>
        <taxon>Planctomycetota</taxon>
        <taxon>Planctomycetia</taxon>
        <taxon>Pirellulales</taxon>
        <taxon>Pirellulaceae</taxon>
        <taxon>Blastopirellula</taxon>
    </lineage>
</organism>
<dbReference type="EMBL" id="AANZ01000019">
    <property type="protein sequence ID" value="EAQ78595.1"/>
    <property type="molecule type" value="Genomic_DNA"/>
</dbReference>
<evidence type="ECO:0000313" key="4">
    <source>
        <dbReference type="Proteomes" id="UP000004358"/>
    </source>
</evidence>
<reference evidence="3 4" key="1">
    <citation type="submission" date="2006-02" db="EMBL/GenBank/DDBJ databases">
        <authorList>
            <person name="Amann R."/>
            <person name="Ferriera S."/>
            <person name="Johnson J."/>
            <person name="Kravitz S."/>
            <person name="Halpern A."/>
            <person name="Remington K."/>
            <person name="Beeson K."/>
            <person name="Tran B."/>
            <person name="Rogers Y.-H."/>
            <person name="Friedman R."/>
            <person name="Venter J.C."/>
        </authorList>
    </citation>
    <scope>NUCLEOTIDE SEQUENCE [LARGE SCALE GENOMIC DNA]</scope>
    <source>
        <strain evidence="3 4">DSM 3645</strain>
    </source>
</reference>
<sequence>MNREMDCTEARERLSDYFDGEMPDDQQRAMADHLADCESCALELVSFADLSTITASLDHPLPPAGLWGEIAAQLQTEETLSPENLATAQPFRWTTGRYAPLVMALAASVVFAIGWFGYQSNLSMIGNLAIASVFDQYFDTLHQDPVAAQQILLTKYDGQTVDAENAVHLVGYRPAVADGVPAGYSLHTTNVIRMPRGDCVHSQFQRADGSTLAIFEHDGERPAWFGKRPATQAVHGDKNLHVVDVDQRVAATWRQGDRHLTVVGAHNAEELGQLAGWFGERTNLMPE</sequence>
<keyword evidence="1" id="KW-1133">Transmembrane helix</keyword>
<evidence type="ECO:0000256" key="1">
    <source>
        <dbReference type="SAM" id="Phobius"/>
    </source>
</evidence>
<dbReference type="Pfam" id="PF13490">
    <property type="entry name" value="zf-HC2"/>
    <property type="match status" value="1"/>
</dbReference>
<evidence type="ECO:0000259" key="2">
    <source>
        <dbReference type="Pfam" id="PF13490"/>
    </source>
</evidence>
<dbReference type="Proteomes" id="UP000004358">
    <property type="component" value="Unassembled WGS sequence"/>
</dbReference>
<dbReference type="InterPro" id="IPR027383">
    <property type="entry name" value="Znf_put"/>
</dbReference>
<dbReference type="eggNOG" id="ENOG5030IQZ">
    <property type="taxonomic scope" value="Bacteria"/>
</dbReference>
<name>A3ZXQ3_9BACT</name>
<dbReference type="HOGENOM" id="CLU_968629_0_0_0"/>
<dbReference type="InterPro" id="IPR041916">
    <property type="entry name" value="Anti_sigma_zinc_sf"/>
</dbReference>
<dbReference type="AlphaFoldDB" id="A3ZXQ3"/>
<protein>
    <recommendedName>
        <fullName evidence="2">Putative zinc-finger domain-containing protein</fullName>
    </recommendedName>
</protein>
<feature type="domain" description="Putative zinc-finger" evidence="2">
    <location>
        <begin position="7"/>
        <end position="41"/>
    </location>
</feature>
<proteinExistence type="predicted"/>
<evidence type="ECO:0000313" key="3">
    <source>
        <dbReference type="EMBL" id="EAQ78595.1"/>
    </source>
</evidence>
<keyword evidence="1" id="KW-0812">Transmembrane</keyword>
<feature type="transmembrane region" description="Helical" evidence="1">
    <location>
        <begin position="98"/>
        <end position="118"/>
    </location>
</feature>
<dbReference type="Gene3D" id="1.10.10.1320">
    <property type="entry name" value="Anti-sigma factor, zinc-finger domain"/>
    <property type="match status" value="1"/>
</dbReference>
<accession>A3ZXQ3</accession>
<dbReference type="OrthoDB" id="263761at2"/>
<gene>
    <name evidence="3" type="ORF">DSM3645_07380</name>
</gene>
<comment type="caution">
    <text evidence="3">The sequence shown here is derived from an EMBL/GenBank/DDBJ whole genome shotgun (WGS) entry which is preliminary data.</text>
</comment>